<dbReference type="eggNOG" id="ENOG5032YQ5">
    <property type="taxonomic scope" value="Bacteria"/>
</dbReference>
<evidence type="ECO:0000313" key="2">
    <source>
        <dbReference type="EMBL" id="EAQ05110.1"/>
    </source>
</evidence>
<name>A3TTY3_PSEBH</name>
<accession>A3TTY3</accession>
<proteinExistence type="predicted"/>
<evidence type="ECO:0000259" key="1">
    <source>
        <dbReference type="Pfam" id="PF14534"/>
    </source>
</evidence>
<organism evidence="2 3">
    <name type="scientific">Pseudooceanicola batsensis (strain ATCC BAA-863 / DSM 15984 / KCTC 12145 / HTCC2597)</name>
    <name type="common">Oceanicola batsensis</name>
    <dbReference type="NCBI Taxonomy" id="252305"/>
    <lineage>
        <taxon>Bacteria</taxon>
        <taxon>Pseudomonadati</taxon>
        <taxon>Pseudomonadota</taxon>
        <taxon>Alphaproteobacteria</taxon>
        <taxon>Rhodobacterales</taxon>
        <taxon>Paracoccaceae</taxon>
        <taxon>Pseudooceanicola</taxon>
    </lineage>
</organism>
<evidence type="ECO:0000313" key="3">
    <source>
        <dbReference type="Proteomes" id="UP000004318"/>
    </source>
</evidence>
<sequence length="114" mass="12735">MPEPDIWETEKLLWTGGTDAYRRRLGASCLMAFPGMGILQGEEILDAIADAPRWSEVDFVGKRVIETNGLTVLAYRAHALRDGDAPYDALCSSTWQHTAEGWRIVQHQQSPLHA</sequence>
<reference evidence="2 3" key="1">
    <citation type="journal article" date="2010" name="J. Bacteriol.">
        <title>Genome sequences of Oceanicola granulosus HTCC2516(T) and Oceanicola batsensis HTCC2597(TDelta).</title>
        <authorList>
            <person name="Thrash J.C."/>
            <person name="Cho J.C."/>
            <person name="Vergin K.L."/>
            <person name="Giovannoni S.J."/>
        </authorList>
    </citation>
    <scope>NUCLEOTIDE SEQUENCE [LARGE SCALE GENOMIC DNA]</scope>
    <source>
        <strain evidence="3">ATCC BAA-863 / DSM 15984 / KCTC 12145 / HTCC2597</strain>
    </source>
</reference>
<keyword evidence="3" id="KW-1185">Reference proteome</keyword>
<dbReference type="InterPro" id="IPR032710">
    <property type="entry name" value="NTF2-like_dom_sf"/>
</dbReference>
<comment type="caution">
    <text evidence="2">The sequence shown here is derived from an EMBL/GenBank/DDBJ whole genome shotgun (WGS) entry which is preliminary data.</text>
</comment>
<dbReference type="Proteomes" id="UP000004318">
    <property type="component" value="Unassembled WGS sequence"/>
</dbReference>
<gene>
    <name evidence="2" type="ORF">OB2597_07490</name>
</gene>
<dbReference type="EMBL" id="AAMO01000001">
    <property type="protein sequence ID" value="EAQ05110.1"/>
    <property type="molecule type" value="Genomic_DNA"/>
</dbReference>
<protein>
    <recommendedName>
        <fullName evidence="1">DUF4440 domain-containing protein</fullName>
    </recommendedName>
</protein>
<dbReference type="AlphaFoldDB" id="A3TTY3"/>
<dbReference type="SUPFAM" id="SSF54427">
    <property type="entry name" value="NTF2-like"/>
    <property type="match status" value="1"/>
</dbReference>
<dbReference type="OrthoDB" id="7353854at2"/>
<dbReference type="Pfam" id="PF14534">
    <property type="entry name" value="DUF4440"/>
    <property type="match status" value="1"/>
</dbReference>
<dbReference type="HOGENOM" id="CLU_147392_1_0_5"/>
<feature type="domain" description="DUF4440" evidence="1">
    <location>
        <begin position="16"/>
        <end position="104"/>
    </location>
</feature>
<dbReference type="InterPro" id="IPR027843">
    <property type="entry name" value="DUF4440"/>
</dbReference>
<dbReference type="RefSeq" id="WP_009805727.1">
    <property type="nucleotide sequence ID" value="NZ_CH724131.1"/>
</dbReference>
<dbReference type="STRING" id="252305.OB2597_07490"/>